<comment type="caution">
    <text evidence="1">The sequence shown here is derived from an EMBL/GenBank/DDBJ whole genome shotgun (WGS) entry which is preliminary data.</text>
</comment>
<evidence type="ECO:0000313" key="1">
    <source>
        <dbReference type="EMBL" id="KAK4279992.1"/>
    </source>
</evidence>
<keyword evidence="2" id="KW-1185">Reference proteome</keyword>
<sequence>MSSIDLTESNSSDFWSCLSRTFWSFPSLPVIVKVQVKCFKALWQNFRWWNLNLRLLIWRFSQPIFFLLPHCWHTSLLSDNSSEIAWHQKKWVGDGSKRLQKPPRESFMRAWNTRFASILGHENLTRVT</sequence>
<organism evidence="1 2">
    <name type="scientific">Acacia crassicarpa</name>
    <name type="common">northern wattle</name>
    <dbReference type="NCBI Taxonomy" id="499986"/>
    <lineage>
        <taxon>Eukaryota</taxon>
        <taxon>Viridiplantae</taxon>
        <taxon>Streptophyta</taxon>
        <taxon>Embryophyta</taxon>
        <taxon>Tracheophyta</taxon>
        <taxon>Spermatophyta</taxon>
        <taxon>Magnoliopsida</taxon>
        <taxon>eudicotyledons</taxon>
        <taxon>Gunneridae</taxon>
        <taxon>Pentapetalae</taxon>
        <taxon>rosids</taxon>
        <taxon>fabids</taxon>
        <taxon>Fabales</taxon>
        <taxon>Fabaceae</taxon>
        <taxon>Caesalpinioideae</taxon>
        <taxon>mimosoid clade</taxon>
        <taxon>Acacieae</taxon>
        <taxon>Acacia</taxon>
    </lineage>
</organism>
<dbReference type="AlphaFoldDB" id="A0AAE1TC11"/>
<dbReference type="EMBL" id="JAWXYG010000002">
    <property type="protein sequence ID" value="KAK4279992.1"/>
    <property type="molecule type" value="Genomic_DNA"/>
</dbReference>
<dbReference type="Proteomes" id="UP001293593">
    <property type="component" value="Unassembled WGS sequence"/>
</dbReference>
<protein>
    <submittedName>
        <fullName evidence="1">Uncharacterized protein</fullName>
    </submittedName>
</protein>
<gene>
    <name evidence="1" type="ORF">QN277_011678</name>
</gene>
<proteinExistence type="predicted"/>
<reference evidence="1" key="1">
    <citation type="submission" date="2023-10" db="EMBL/GenBank/DDBJ databases">
        <title>Chromosome-level genome of the transformable northern wattle, Acacia crassicarpa.</title>
        <authorList>
            <person name="Massaro I."/>
            <person name="Sinha N.R."/>
            <person name="Poethig S."/>
            <person name="Leichty A.R."/>
        </authorList>
    </citation>
    <scope>NUCLEOTIDE SEQUENCE</scope>
    <source>
        <strain evidence="1">Acra3RX</strain>
        <tissue evidence="1">Leaf</tissue>
    </source>
</reference>
<name>A0AAE1TC11_9FABA</name>
<accession>A0AAE1TC11</accession>
<evidence type="ECO:0000313" key="2">
    <source>
        <dbReference type="Proteomes" id="UP001293593"/>
    </source>
</evidence>